<dbReference type="eggNOG" id="ENOG502QUC9">
    <property type="taxonomic scope" value="Eukaryota"/>
</dbReference>
<evidence type="ECO:0000313" key="3">
    <source>
        <dbReference type="EnsemblMetazoa" id="SMAR014853-PA"/>
    </source>
</evidence>
<dbReference type="HOGENOM" id="CLU_041201_0_0_1"/>
<evidence type="ECO:0000313" key="4">
    <source>
        <dbReference type="Proteomes" id="UP000014500"/>
    </source>
</evidence>
<organism evidence="3 4">
    <name type="scientific">Strigamia maritima</name>
    <name type="common">European centipede</name>
    <name type="synonym">Geophilus maritimus</name>
    <dbReference type="NCBI Taxonomy" id="126957"/>
    <lineage>
        <taxon>Eukaryota</taxon>
        <taxon>Metazoa</taxon>
        <taxon>Ecdysozoa</taxon>
        <taxon>Arthropoda</taxon>
        <taxon>Myriapoda</taxon>
        <taxon>Chilopoda</taxon>
        <taxon>Pleurostigmophora</taxon>
        <taxon>Geophilomorpha</taxon>
        <taxon>Linotaeniidae</taxon>
        <taxon>Strigamia</taxon>
    </lineage>
</organism>
<dbReference type="STRING" id="126957.T1JLX3"/>
<accession>T1JLX3</accession>
<dbReference type="Proteomes" id="UP000014500">
    <property type="component" value="Unassembled WGS sequence"/>
</dbReference>
<dbReference type="PhylomeDB" id="T1JLX3"/>
<sequence length="211" mass="24045">MKILTLLTFACVVITVNSHGRLRNPPSRSSAWRDGFNTPINHDDNELFCGGFLIQHLKNNGMCGICGDPWHQPEPRNNELKGKFAPAGTITRTYKQGEVIDTWIQLTQNHLGWYELRLCPLNETDKDATQECFNRHILQKVDNSGTRVIVPDKKLDFFVKVKLPDHITCEHCVLQWDWITGNRWGKCNETIGKLGCGPQETFRGCADIKII</sequence>
<dbReference type="AlphaFoldDB" id="T1JLX3"/>
<keyword evidence="1" id="KW-0732">Signal</keyword>
<reference evidence="4" key="1">
    <citation type="submission" date="2011-05" db="EMBL/GenBank/DDBJ databases">
        <authorList>
            <person name="Richards S.R."/>
            <person name="Qu J."/>
            <person name="Jiang H."/>
            <person name="Jhangiani S.N."/>
            <person name="Agravi P."/>
            <person name="Goodspeed R."/>
            <person name="Gross S."/>
            <person name="Mandapat C."/>
            <person name="Jackson L."/>
            <person name="Mathew T."/>
            <person name="Pu L."/>
            <person name="Thornton R."/>
            <person name="Saada N."/>
            <person name="Wilczek-Boney K.B."/>
            <person name="Lee S."/>
            <person name="Kovar C."/>
            <person name="Wu Y."/>
            <person name="Scherer S.E."/>
            <person name="Worley K.C."/>
            <person name="Muzny D.M."/>
            <person name="Gibbs R."/>
        </authorList>
    </citation>
    <scope>NUCLEOTIDE SEQUENCE</scope>
    <source>
        <strain evidence="4">Brora</strain>
    </source>
</reference>
<feature type="chain" id="PRO_5004580427" description="Chitin-binding type-4 domain-containing protein" evidence="1">
    <location>
        <begin position="19"/>
        <end position="211"/>
    </location>
</feature>
<dbReference type="PANTHER" id="PTHR21113">
    <property type="entry name" value="AGAP001705-PA"/>
    <property type="match status" value="1"/>
</dbReference>
<dbReference type="Pfam" id="PF03067">
    <property type="entry name" value="LPMO_10"/>
    <property type="match status" value="1"/>
</dbReference>
<name>T1JLX3_STRMM</name>
<evidence type="ECO:0000256" key="1">
    <source>
        <dbReference type="SAM" id="SignalP"/>
    </source>
</evidence>
<evidence type="ECO:0000259" key="2">
    <source>
        <dbReference type="Pfam" id="PF03067"/>
    </source>
</evidence>
<feature type="signal peptide" evidence="1">
    <location>
        <begin position="1"/>
        <end position="18"/>
    </location>
</feature>
<proteinExistence type="predicted"/>
<keyword evidence="4" id="KW-1185">Reference proteome</keyword>
<dbReference type="PANTHER" id="PTHR21113:SF4">
    <property type="entry name" value="CHITIN-BINDING TYPE-4 DOMAIN-CONTAINING PROTEIN"/>
    <property type="match status" value="1"/>
</dbReference>
<feature type="domain" description="Chitin-binding type-4" evidence="2">
    <location>
        <begin position="19"/>
        <end position="208"/>
    </location>
</feature>
<reference evidence="3" key="2">
    <citation type="submission" date="2015-02" db="UniProtKB">
        <authorList>
            <consortium name="EnsemblMetazoa"/>
        </authorList>
    </citation>
    <scope>IDENTIFICATION</scope>
</reference>
<dbReference type="OMA" id="YNISSWE"/>
<dbReference type="InterPro" id="IPR004302">
    <property type="entry name" value="Cellulose/chitin-bd_N"/>
</dbReference>
<dbReference type="EMBL" id="AFFK01019063">
    <property type="status" value="NOT_ANNOTATED_CDS"/>
    <property type="molecule type" value="Genomic_DNA"/>
</dbReference>
<protein>
    <recommendedName>
        <fullName evidence="2">Chitin-binding type-4 domain-containing protein</fullName>
    </recommendedName>
</protein>
<dbReference type="EnsemblMetazoa" id="SMAR014853-RA">
    <property type="protein sequence ID" value="SMAR014853-PA"/>
    <property type="gene ID" value="SMAR014853"/>
</dbReference>